<evidence type="ECO:0000313" key="3">
    <source>
        <dbReference type="EMBL" id="SCU75761.1"/>
    </source>
</evidence>
<protein>
    <recommendedName>
        <fullName evidence="4">DUF5666 domain-containing protein</fullName>
    </recommendedName>
</protein>
<evidence type="ECO:0000256" key="1">
    <source>
        <dbReference type="SAM" id="MobiDB-lite"/>
    </source>
</evidence>
<evidence type="ECO:0000256" key="2">
    <source>
        <dbReference type="SAM" id="SignalP"/>
    </source>
</evidence>
<feature type="region of interest" description="Disordered" evidence="1">
    <location>
        <begin position="103"/>
        <end position="128"/>
    </location>
</feature>
<reference evidence="3" key="1">
    <citation type="submission" date="2016-09" db="EMBL/GenBank/DDBJ databases">
        <authorList>
            <person name="Capua I."/>
            <person name="De Benedictis P."/>
            <person name="Joannis T."/>
            <person name="Lombin L.H."/>
            <person name="Cattoli G."/>
        </authorList>
    </citation>
    <scope>NUCLEOTIDE SEQUENCE</scope>
    <source>
        <strain evidence="3">B9</strain>
    </source>
</reference>
<name>A0A1K0JCT3_CUPNE</name>
<accession>A0A1K0JCT3</accession>
<organism evidence="3">
    <name type="scientific">Cupriavidus necator</name>
    <name type="common">Alcaligenes eutrophus</name>
    <name type="synonym">Ralstonia eutropha</name>
    <dbReference type="NCBI Taxonomy" id="106590"/>
    <lineage>
        <taxon>Bacteria</taxon>
        <taxon>Pseudomonadati</taxon>
        <taxon>Pseudomonadota</taxon>
        <taxon>Betaproteobacteria</taxon>
        <taxon>Burkholderiales</taxon>
        <taxon>Burkholderiaceae</taxon>
        <taxon>Cupriavidus</taxon>
    </lineage>
</organism>
<dbReference type="EMBL" id="FMSH01000170">
    <property type="protein sequence ID" value="SCU75761.1"/>
    <property type="molecule type" value="Genomic_DNA"/>
</dbReference>
<dbReference type="RefSeq" id="WP_340524604.1">
    <property type="nucleotide sequence ID" value="NZ_FMSH01000170.1"/>
</dbReference>
<proteinExistence type="predicted"/>
<sequence>MNPSKLIVAAALAAATLPVLAQPETRVDTVSGVGATRTTGTVKATATVVAIDAATRTISLKNKQGKVTDVQVGEDVRNFEQLRVGDMVTVEYTQALSVNLARQSGMRSSTERETADRAVPGAKPGGTVGREVTVTADVVAVNAKTGMVTLKGPRGKTVDVHVEDPKQLKAVRRGDQVQAVYTEALAISVTPRRAR</sequence>
<evidence type="ECO:0008006" key="4">
    <source>
        <dbReference type="Google" id="ProtNLM"/>
    </source>
</evidence>
<feature type="chain" id="PRO_5012837408" description="DUF5666 domain-containing protein" evidence="2">
    <location>
        <begin position="22"/>
        <end position="195"/>
    </location>
</feature>
<feature type="signal peptide" evidence="2">
    <location>
        <begin position="1"/>
        <end position="21"/>
    </location>
</feature>
<keyword evidence="2" id="KW-0732">Signal</keyword>
<gene>
    <name evidence="3" type="ORF">CNECB9_2510008</name>
</gene>
<dbReference type="AlphaFoldDB" id="A0A1K0JCT3"/>